<name>A0AAD5SFJ0_9FUNG</name>
<evidence type="ECO:0000313" key="2">
    <source>
        <dbReference type="Proteomes" id="UP001212841"/>
    </source>
</evidence>
<accession>A0AAD5SFJ0</accession>
<dbReference type="AlphaFoldDB" id="A0AAD5SFJ0"/>
<keyword evidence="2" id="KW-1185">Reference proteome</keyword>
<dbReference type="InterPro" id="IPR000048">
    <property type="entry name" value="IQ_motif_EF-hand-BS"/>
</dbReference>
<dbReference type="EMBL" id="JADGJD010000151">
    <property type="protein sequence ID" value="KAJ3054223.1"/>
    <property type="molecule type" value="Genomic_DNA"/>
</dbReference>
<reference evidence="1" key="1">
    <citation type="submission" date="2020-05" db="EMBL/GenBank/DDBJ databases">
        <title>Phylogenomic resolution of chytrid fungi.</title>
        <authorList>
            <person name="Stajich J.E."/>
            <person name="Amses K."/>
            <person name="Simmons R."/>
            <person name="Seto K."/>
            <person name="Myers J."/>
            <person name="Bonds A."/>
            <person name="Quandt C.A."/>
            <person name="Barry K."/>
            <person name="Liu P."/>
            <person name="Grigoriev I."/>
            <person name="Longcore J.E."/>
            <person name="James T.Y."/>
        </authorList>
    </citation>
    <scope>NUCLEOTIDE SEQUENCE</scope>
    <source>
        <strain evidence="1">JEL0318</strain>
    </source>
</reference>
<dbReference type="Proteomes" id="UP001212841">
    <property type="component" value="Unassembled WGS sequence"/>
</dbReference>
<comment type="caution">
    <text evidence="1">The sequence shown here is derived from an EMBL/GenBank/DDBJ whole genome shotgun (WGS) entry which is preliminary data.</text>
</comment>
<organism evidence="1 2">
    <name type="scientific">Rhizophlyctis rosea</name>
    <dbReference type="NCBI Taxonomy" id="64517"/>
    <lineage>
        <taxon>Eukaryota</taxon>
        <taxon>Fungi</taxon>
        <taxon>Fungi incertae sedis</taxon>
        <taxon>Chytridiomycota</taxon>
        <taxon>Chytridiomycota incertae sedis</taxon>
        <taxon>Chytridiomycetes</taxon>
        <taxon>Rhizophlyctidales</taxon>
        <taxon>Rhizophlyctidaceae</taxon>
        <taxon>Rhizophlyctis</taxon>
    </lineage>
</organism>
<proteinExistence type="predicted"/>
<sequence>MSSAYQEKPQIRVNFGETPFAQQVEALSCNDAAQFAKAGQSLDTVSIIDPVEGSMKVNEEEEEKLHMAMEKNFFRVSLLPEPLKSFSQFPPSIYRRSMACTKIQRAWRRHRGRRLRAKIMELQYRAATLIQAMARKKLKKIRALKNEAALKIQRNWRRRKFIWLALLREFPQ</sequence>
<evidence type="ECO:0000313" key="1">
    <source>
        <dbReference type="EMBL" id="KAJ3054223.1"/>
    </source>
</evidence>
<gene>
    <name evidence="1" type="ORF">HK097_002392</name>
</gene>
<dbReference type="Pfam" id="PF00612">
    <property type="entry name" value="IQ"/>
    <property type="match status" value="2"/>
</dbReference>
<protein>
    <submittedName>
        <fullName evidence="1">Uncharacterized protein</fullName>
    </submittedName>
</protein>